<proteinExistence type="predicted"/>
<organism evidence="1 2">
    <name type="scientific">Umbra pygmaea</name>
    <name type="common">Eastern mudminnow</name>
    <dbReference type="NCBI Taxonomy" id="75934"/>
    <lineage>
        <taxon>Eukaryota</taxon>
        <taxon>Metazoa</taxon>
        <taxon>Chordata</taxon>
        <taxon>Craniata</taxon>
        <taxon>Vertebrata</taxon>
        <taxon>Euteleostomi</taxon>
        <taxon>Actinopterygii</taxon>
        <taxon>Neopterygii</taxon>
        <taxon>Teleostei</taxon>
        <taxon>Protacanthopterygii</taxon>
        <taxon>Esociformes</taxon>
        <taxon>Umbridae</taxon>
        <taxon>Umbra</taxon>
    </lineage>
</organism>
<dbReference type="Proteomes" id="UP001557470">
    <property type="component" value="Unassembled WGS sequence"/>
</dbReference>
<gene>
    <name evidence="1" type="ORF">UPYG_G00214560</name>
</gene>
<dbReference type="AlphaFoldDB" id="A0ABD0WKY5"/>
<name>A0ABD0WKY5_UMBPY</name>
<evidence type="ECO:0000313" key="2">
    <source>
        <dbReference type="Proteomes" id="UP001557470"/>
    </source>
</evidence>
<comment type="caution">
    <text evidence="1">The sequence shown here is derived from an EMBL/GenBank/DDBJ whole genome shotgun (WGS) entry which is preliminary data.</text>
</comment>
<dbReference type="EMBL" id="JAGEUA010000006">
    <property type="protein sequence ID" value="KAL0974037.1"/>
    <property type="molecule type" value="Genomic_DNA"/>
</dbReference>
<sequence>MAVGLGAKACFLMQPRRVVITRDCDTSVFVFLVCSCYLLVRLTETDREDPQGVRDFTCSWMVDLHSSVRLKHNAPRYTD</sequence>
<accession>A0ABD0WKY5</accession>
<evidence type="ECO:0000313" key="1">
    <source>
        <dbReference type="EMBL" id="KAL0974037.1"/>
    </source>
</evidence>
<reference evidence="1 2" key="1">
    <citation type="submission" date="2024-06" db="EMBL/GenBank/DDBJ databases">
        <authorList>
            <person name="Pan Q."/>
            <person name="Wen M."/>
            <person name="Jouanno E."/>
            <person name="Zahm M."/>
            <person name="Klopp C."/>
            <person name="Cabau C."/>
            <person name="Louis A."/>
            <person name="Berthelot C."/>
            <person name="Parey E."/>
            <person name="Roest Crollius H."/>
            <person name="Montfort J."/>
            <person name="Robinson-Rechavi M."/>
            <person name="Bouchez O."/>
            <person name="Lampietro C."/>
            <person name="Lopez Roques C."/>
            <person name="Donnadieu C."/>
            <person name="Postlethwait J."/>
            <person name="Bobe J."/>
            <person name="Verreycken H."/>
            <person name="Guiguen Y."/>
        </authorList>
    </citation>
    <scope>NUCLEOTIDE SEQUENCE [LARGE SCALE GENOMIC DNA]</scope>
    <source>
        <strain evidence="1">Up_M1</strain>
        <tissue evidence="1">Testis</tissue>
    </source>
</reference>
<protein>
    <submittedName>
        <fullName evidence="1">Uncharacterized protein</fullName>
    </submittedName>
</protein>
<keyword evidence="2" id="KW-1185">Reference proteome</keyword>